<sequence>MGLVGCWRGTVTGEGANLPEPSWSGDTNGDWVAFTLTSGTAAVAEEGLDFVNEVFKLIAVRSWAPTKGVFNKPGLGKKGHKEEVTRYETRGTCFPSFQAEVERVGGEIAAGKGVAGRKCLLGRIRIFGYGEGSSGSEASSDYR</sequence>
<dbReference type="Proteomes" id="UP001234297">
    <property type="component" value="Chromosome 7"/>
</dbReference>
<evidence type="ECO:0000313" key="1">
    <source>
        <dbReference type="EMBL" id="KAJ8631144.1"/>
    </source>
</evidence>
<accession>A0ACC2LCG7</accession>
<protein>
    <submittedName>
        <fullName evidence="1">Uncharacterized protein</fullName>
    </submittedName>
</protein>
<comment type="caution">
    <text evidence="1">The sequence shown here is derived from an EMBL/GenBank/DDBJ whole genome shotgun (WGS) entry which is preliminary data.</text>
</comment>
<name>A0ACC2LCG7_PERAE</name>
<reference evidence="1 2" key="1">
    <citation type="journal article" date="2022" name="Hortic Res">
        <title>A haplotype resolved chromosomal level avocado genome allows analysis of novel avocado genes.</title>
        <authorList>
            <person name="Nath O."/>
            <person name="Fletcher S.J."/>
            <person name="Hayward A."/>
            <person name="Shaw L.M."/>
            <person name="Masouleh A.K."/>
            <person name="Furtado A."/>
            <person name="Henry R.J."/>
            <person name="Mitter N."/>
        </authorList>
    </citation>
    <scope>NUCLEOTIDE SEQUENCE [LARGE SCALE GENOMIC DNA]</scope>
    <source>
        <strain evidence="2">cv. Hass</strain>
    </source>
</reference>
<proteinExistence type="predicted"/>
<evidence type="ECO:0000313" key="2">
    <source>
        <dbReference type="Proteomes" id="UP001234297"/>
    </source>
</evidence>
<dbReference type="EMBL" id="CM056815">
    <property type="protein sequence ID" value="KAJ8631144.1"/>
    <property type="molecule type" value="Genomic_DNA"/>
</dbReference>
<organism evidence="1 2">
    <name type="scientific">Persea americana</name>
    <name type="common">Avocado</name>
    <dbReference type="NCBI Taxonomy" id="3435"/>
    <lineage>
        <taxon>Eukaryota</taxon>
        <taxon>Viridiplantae</taxon>
        <taxon>Streptophyta</taxon>
        <taxon>Embryophyta</taxon>
        <taxon>Tracheophyta</taxon>
        <taxon>Spermatophyta</taxon>
        <taxon>Magnoliopsida</taxon>
        <taxon>Magnoliidae</taxon>
        <taxon>Laurales</taxon>
        <taxon>Lauraceae</taxon>
        <taxon>Persea</taxon>
    </lineage>
</organism>
<keyword evidence="2" id="KW-1185">Reference proteome</keyword>
<gene>
    <name evidence="1" type="ORF">MRB53_024467</name>
</gene>